<dbReference type="InterPro" id="IPR003961">
    <property type="entry name" value="FN3_dom"/>
</dbReference>
<evidence type="ECO:0000256" key="1">
    <source>
        <dbReference type="ARBA" id="ARBA00022737"/>
    </source>
</evidence>
<name>A0A6J6NQR1_9ZZZZ</name>
<keyword evidence="1" id="KW-0677">Repeat</keyword>
<sequence>MKTAPSSVRRRAGLLLAAAGLIAGSLTALVPTAAEAAGPLPTSTTLASSASVITAGSPVTLTANVSALGLGGLLLTPSGAVRFDAVTASGTTLLGSANLGALCFLTPCTAALTTSTLPVGNVSVVASYAGDTLTAASSGSTAVTVNQPPRAPVLTAATAGDSKVTVSWNQPTDPGSSAVVSYQIFRSTTAGQLGTTIGQINAPTTTYVDTTVSNGTTYWYSVVASNATNASPPSNQLSASPAAGVPGAPVLSGPTSALDKLTISWTAPASTSAITGYQVYRATAAGVTTGAPLASVAAGTTTYVDTTVTAPTRYYYTVVATNVAGAGARSNEVNGVPVPPTVPGAPTLTATQQIGSIQLSWASASSGGRAITSYRLYRSTTATGTYTLIATDLPTGRYQETTVPVGTTYYYRATSVNSVGESPVSNTASSSAAAYSGASSYSTTPCAPGVACNTATASGTSGAGWVSSGRVDVESSTGSHTATVAVGGPILTGCGALPVAGLSVTFNDTSTDAYKTVTVTYRGQEADDWHNFYAVTTGFEGCLGLGTPWFAGSLSNPAVWNAADGLYEAAPPSCANNGAFFVSAGHYSQPCFTSSYGPPGPVANRVLTLVYRFPPGDGRISGGKCC</sequence>
<feature type="domain" description="Fibronectin type-III" evidence="2">
    <location>
        <begin position="148"/>
        <end position="244"/>
    </location>
</feature>
<dbReference type="InterPro" id="IPR013783">
    <property type="entry name" value="Ig-like_fold"/>
</dbReference>
<dbReference type="InterPro" id="IPR006311">
    <property type="entry name" value="TAT_signal"/>
</dbReference>
<dbReference type="AlphaFoldDB" id="A0A6J6NQR1"/>
<dbReference type="CDD" id="cd00063">
    <property type="entry name" value="FN3"/>
    <property type="match status" value="2"/>
</dbReference>
<dbReference type="PROSITE" id="PS51318">
    <property type="entry name" value="TAT"/>
    <property type="match status" value="1"/>
</dbReference>
<evidence type="ECO:0000313" key="3">
    <source>
        <dbReference type="EMBL" id="CAB4688889.1"/>
    </source>
</evidence>
<dbReference type="SMART" id="SM00060">
    <property type="entry name" value="FN3"/>
    <property type="match status" value="3"/>
</dbReference>
<feature type="domain" description="Fibronectin type-III" evidence="2">
    <location>
        <begin position="245"/>
        <end position="341"/>
    </location>
</feature>
<dbReference type="InterPro" id="IPR036116">
    <property type="entry name" value="FN3_sf"/>
</dbReference>
<organism evidence="3">
    <name type="scientific">freshwater metagenome</name>
    <dbReference type="NCBI Taxonomy" id="449393"/>
    <lineage>
        <taxon>unclassified sequences</taxon>
        <taxon>metagenomes</taxon>
        <taxon>ecological metagenomes</taxon>
    </lineage>
</organism>
<accession>A0A6J6NQR1</accession>
<reference evidence="3" key="1">
    <citation type="submission" date="2020-05" db="EMBL/GenBank/DDBJ databases">
        <authorList>
            <person name="Chiriac C."/>
            <person name="Salcher M."/>
            <person name="Ghai R."/>
            <person name="Kavagutti S V."/>
        </authorList>
    </citation>
    <scope>NUCLEOTIDE SEQUENCE</scope>
</reference>
<gene>
    <name evidence="3" type="ORF">UFOPK2579_00276</name>
</gene>
<dbReference type="EMBL" id="CAEZXR010000019">
    <property type="protein sequence ID" value="CAB4688889.1"/>
    <property type="molecule type" value="Genomic_DNA"/>
</dbReference>
<dbReference type="Pfam" id="PF00041">
    <property type="entry name" value="fn3"/>
    <property type="match status" value="1"/>
</dbReference>
<feature type="domain" description="Fibronectin type-III" evidence="2">
    <location>
        <begin position="342"/>
        <end position="435"/>
    </location>
</feature>
<dbReference type="PANTHER" id="PTHR13817">
    <property type="entry name" value="TITIN"/>
    <property type="match status" value="1"/>
</dbReference>
<dbReference type="Pfam" id="PF16640">
    <property type="entry name" value="Big_3_5"/>
    <property type="match status" value="1"/>
</dbReference>
<proteinExistence type="predicted"/>
<dbReference type="InterPro" id="IPR050964">
    <property type="entry name" value="Striated_Muscle_Regulatory"/>
</dbReference>
<dbReference type="PROSITE" id="PS50853">
    <property type="entry name" value="FN3"/>
    <property type="match status" value="3"/>
</dbReference>
<dbReference type="PANTHER" id="PTHR13817:SF73">
    <property type="entry name" value="FIBRONECTIN TYPE-III DOMAIN-CONTAINING PROTEIN"/>
    <property type="match status" value="1"/>
</dbReference>
<evidence type="ECO:0000259" key="2">
    <source>
        <dbReference type="PROSITE" id="PS50853"/>
    </source>
</evidence>
<dbReference type="InterPro" id="IPR032109">
    <property type="entry name" value="Big_3_5"/>
</dbReference>
<dbReference type="Gene3D" id="2.60.40.10">
    <property type="entry name" value="Immunoglobulins"/>
    <property type="match status" value="4"/>
</dbReference>
<dbReference type="SUPFAM" id="SSF49265">
    <property type="entry name" value="Fibronectin type III"/>
    <property type="match status" value="2"/>
</dbReference>
<protein>
    <submittedName>
        <fullName evidence="3">Unannotated protein</fullName>
    </submittedName>
</protein>